<sequence>MKLTVLLLLLLLKVSLHPPLSEGYTVFLLANYYFGQIMNVYFMYEPHFEDKSAIESVLSIKENVTVLHQCIIPPGRGKKIRDHQNQLQGIVIPGPFDVFFQIIELPTDLITDFRFSNITPRLPLPSAISSGSAMLIPGFPFPPPLVQVQQCYYTPRLPLPSAISSGSAMLIPGFPFPPPLAQFRFSNVTPRRPLPSAISSGSTMLLPGFPFPPPLVQFRFSNVTPWRLKLTVETKDKSVFSTRYFNLNDAFIGDWLFDTQVLLLSKYQLENASLLSINASIPVYKRTQWMHLWVEPDNATYSYSLEFHRVDRGRQDLCPTDNTVGEIDLAASNNLQSFRPCEVSLNRTLMMVFAHTLPHGLIRVRVLIRETNQLVYDMRRYFEIELPRKDIPFNNISSPYADELEMPYGRDIILDASKSFYPSLESSYGTINKYHTNLRIFTTCAGGHSICQNWTSHTTQPRIEVKWQEVEDDIIIFPKLEFTIFITYDDGPTVGPSIHKEFSFKMFGLHVDMICIRNCGQYLAQEVPGIFMAKCYDCGDVDPWDIDYSWTIVGEQIPVQFSRYYIIPPSRRRKPSFLLRVIVECSKEVFNNVTTTVQKFSSMVNKRIYLTQRGSTWPDFGQMNASERAILYDTFDIKHKSFTGYINTPFHSTPVTQYFWIKSKEINKQVDVCSFVSPIHGVALFRQNVDEGDIGYQTADGFRRGALVQIPASACCAEQ</sequence>
<evidence type="ECO:0000313" key="2">
    <source>
        <dbReference type="EMBL" id="KAK3735768.1"/>
    </source>
</evidence>
<evidence type="ECO:0000256" key="1">
    <source>
        <dbReference type="SAM" id="SignalP"/>
    </source>
</evidence>
<feature type="signal peptide" evidence="1">
    <location>
        <begin position="1"/>
        <end position="23"/>
    </location>
</feature>
<protein>
    <submittedName>
        <fullName evidence="2">Uncharacterized protein</fullName>
    </submittedName>
</protein>
<dbReference type="EMBL" id="JAWDGP010006766">
    <property type="protein sequence ID" value="KAK3735768.1"/>
    <property type="molecule type" value="Genomic_DNA"/>
</dbReference>
<gene>
    <name evidence="2" type="ORF">RRG08_036816</name>
</gene>
<dbReference type="AlphaFoldDB" id="A0AAE1CTZ1"/>
<name>A0AAE1CTZ1_9GAST</name>
<feature type="chain" id="PRO_5042171498" evidence="1">
    <location>
        <begin position="24"/>
        <end position="719"/>
    </location>
</feature>
<accession>A0AAE1CTZ1</accession>
<evidence type="ECO:0000313" key="3">
    <source>
        <dbReference type="Proteomes" id="UP001283361"/>
    </source>
</evidence>
<proteinExistence type="predicted"/>
<comment type="caution">
    <text evidence="2">The sequence shown here is derived from an EMBL/GenBank/DDBJ whole genome shotgun (WGS) entry which is preliminary data.</text>
</comment>
<keyword evidence="3" id="KW-1185">Reference proteome</keyword>
<organism evidence="2 3">
    <name type="scientific">Elysia crispata</name>
    <name type="common">lettuce slug</name>
    <dbReference type="NCBI Taxonomy" id="231223"/>
    <lineage>
        <taxon>Eukaryota</taxon>
        <taxon>Metazoa</taxon>
        <taxon>Spiralia</taxon>
        <taxon>Lophotrochozoa</taxon>
        <taxon>Mollusca</taxon>
        <taxon>Gastropoda</taxon>
        <taxon>Heterobranchia</taxon>
        <taxon>Euthyneura</taxon>
        <taxon>Panpulmonata</taxon>
        <taxon>Sacoglossa</taxon>
        <taxon>Placobranchoidea</taxon>
        <taxon>Plakobranchidae</taxon>
        <taxon>Elysia</taxon>
    </lineage>
</organism>
<reference evidence="2" key="1">
    <citation type="journal article" date="2023" name="G3 (Bethesda)">
        <title>A reference genome for the long-term kleptoplast-retaining sea slug Elysia crispata morphotype clarki.</title>
        <authorList>
            <person name="Eastman K.E."/>
            <person name="Pendleton A.L."/>
            <person name="Shaikh M.A."/>
            <person name="Suttiyut T."/>
            <person name="Ogas R."/>
            <person name="Tomko P."/>
            <person name="Gavelis G."/>
            <person name="Widhalm J.R."/>
            <person name="Wisecaver J.H."/>
        </authorList>
    </citation>
    <scope>NUCLEOTIDE SEQUENCE</scope>
    <source>
        <strain evidence="2">ECLA1</strain>
    </source>
</reference>
<keyword evidence="1" id="KW-0732">Signal</keyword>
<dbReference type="Proteomes" id="UP001283361">
    <property type="component" value="Unassembled WGS sequence"/>
</dbReference>